<sequence>MFLIYLPPLCISSSLRFAFACRFSRYVPAVTHVSLLFHLVPPVLIPVPDCNCGLSFISTSSLALFLPPFLFQAVSPLSFSDGLYDPGCAFLPSNFTPISSQSPLGALQPSVPQPLDPHSPPSVSLHHPSLPVRTICRHPCPSKPPGETQTRLTRRREDPPQVHGRFGLLGLFIAHDESGDAGRKQLYIGFVPESAAWQSLRGGPEAAEELRCAVIPRGREYASSSGAELLS</sequence>
<evidence type="ECO:0000313" key="3">
    <source>
        <dbReference type="Proteomes" id="UP000305067"/>
    </source>
</evidence>
<accession>A0A5C3Q6H0</accession>
<dbReference type="AlphaFoldDB" id="A0A5C3Q6H0"/>
<evidence type="ECO:0000313" key="2">
    <source>
        <dbReference type="EMBL" id="TFK97675.1"/>
    </source>
</evidence>
<feature type="non-terminal residue" evidence="2">
    <location>
        <position position="231"/>
    </location>
</feature>
<gene>
    <name evidence="2" type="ORF">BDV98DRAFT_574016</name>
</gene>
<name>A0A5C3Q6H0_9AGAR</name>
<feature type="region of interest" description="Disordered" evidence="1">
    <location>
        <begin position="103"/>
        <end position="126"/>
    </location>
</feature>
<feature type="region of interest" description="Disordered" evidence="1">
    <location>
        <begin position="139"/>
        <end position="160"/>
    </location>
</feature>
<dbReference type="Proteomes" id="UP000305067">
    <property type="component" value="Unassembled WGS sequence"/>
</dbReference>
<organism evidence="2 3">
    <name type="scientific">Pterulicium gracile</name>
    <dbReference type="NCBI Taxonomy" id="1884261"/>
    <lineage>
        <taxon>Eukaryota</taxon>
        <taxon>Fungi</taxon>
        <taxon>Dikarya</taxon>
        <taxon>Basidiomycota</taxon>
        <taxon>Agaricomycotina</taxon>
        <taxon>Agaricomycetes</taxon>
        <taxon>Agaricomycetidae</taxon>
        <taxon>Agaricales</taxon>
        <taxon>Pleurotineae</taxon>
        <taxon>Pterulaceae</taxon>
        <taxon>Pterulicium</taxon>
    </lineage>
</organism>
<dbReference type="EMBL" id="ML178845">
    <property type="protein sequence ID" value="TFK97675.1"/>
    <property type="molecule type" value="Genomic_DNA"/>
</dbReference>
<reference evidence="2 3" key="1">
    <citation type="journal article" date="2019" name="Nat. Ecol. Evol.">
        <title>Megaphylogeny resolves global patterns of mushroom evolution.</title>
        <authorList>
            <person name="Varga T."/>
            <person name="Krizsan K."/>
            <person name="Foldi C."/>
            <person name="Dima B."/>
            <person name="Sanchez-Garcia M."/>
            <person name="Sanchez-Ramirez S."/>
            <person name="Szollosi G.J."/>
            <person name="Szarkandi J.G."/>
            <person name="Papp V."/>
            <person name="Albert L."/>
            <person name="Andreopoulos W."/>
            <person name="Angelini C."/>
            <person name="Antonin V."/>
            <person name="Barry K.W."/>
            <person name="Bougher N.L."/>
            <person name="Buchanan P."/>
            <person name="Buyck B."/>
            <person name="Bense V."/>
            <person name="Catcheside P."/>
            <person name="Chovatia M."/>
            <person name="Cooper J."/>
            <person name="Damon W."/>
            <person name="Desjardin D."/>
            <person name="Finy P."/>
            <person name="Geml J."/>
            <person name="Haridas S."/>
            <person name="Hughes K."/>
            <person name="Justo A."/>
            <person name="Karasinski D."/>
            <person name="Kautmanova I."/>
            <person name="Kiss B."/>
            <person name="Kocsube S."/>
            <person name="Kotiranta H."/>
            <person name="LaButti K.M."/>
            <person name="Lechner B.E."/>
            <person name="Liimatainen K."/>
            <person name="Lipzen A."/>
            <person name="Lukacs Z."/>
            <person name="Mihaltcheva S."/>
            <person name="Morgado L.N."/>
            <person name="Niskanen T."/>
            <person name="Noordeloos M.E."/>
            <person name="Ohm R.A."/>
            <person name="Ortiz-Santana B."/>
            <person name="Ovrebo C."/>
            <person name="Racz N."/>
            <person name="Riley R."/>
            <person name="Savchenko A."/>
            <person name="Shiryaev A."/>
            <person name="Soop K."/>
            <person name="Spirin V."/>
            <person name="Szebenyi C."/>
            <person name="Tomsovsky M."/>
            <person name="Tulloss R.E."/>
            <person name="Uehling J."/>
            <person name="Grigoriev I.V."/>
            <person name="Vagvolgyi C."/>
            <person name="Papp T."/>
            <person name="Martin F.M."/>
            <person name="Miettinen O."/>
            <person name="Hibbett D.S."/>
            <person name="Nagy L.G."/>
        </authorList>
    </citation>
    <scope>NUCLEOTIDE SEQUENCE [LARGE SCALE GENOMIC DNA]</scope>
    <source>
        <strain evidence="2 3">CBS 309.79</strain>
    </source>
</reference>
<protein>
    <submittedName>
        <fullName evidence="2">Uncharacterized protein</fullName>
    </submittedName>
</protein>
<keyword evidence="3" id="KW-1185">Reference proteome</keyword>
<evidence type="ECO:0000256" key="1">
    <source>
        <dbReference type="SAM" id="MobiDB-lite"/>
    </source>
</evidence>
<proteinExistence type="predicted"/>
<feature type="compositionally biased region" description="Pro residues" evidence="1">
    <location>
        <begin position="111"/>
        <end position="120"/>
    </location>
</feature>